<dbReference type="CDD" id="cd01949">
    <property type="entry name" value="GGDEF"/>
    <property type="match status" value="1"/>
</dbReference>
<sequence>MEHYSGGIIIGLALVLFVALFFALFFWRRARNQTKHLQAFIDAEYDTLNSLAQDHPLADKLADICELVETQIPDCFASVMMVNTQRTALDAVAVKSLPPEFTKALQNLPIAEGVGACGTAAALKQPVVVEDMLIDPRFEVFLALIDQYKLRAAWSFPVFSPTDRRLLGTFALYSTQARIPDAEEARLIERSRDLISLVIAQHQDRVERLRSEQQTASLFEHNPDAVFTLDLDGFFTSVNQAGEKLIDLPIEQVIGRHYEACLVEEDHALMRRHFEAAKEGEPQHYQVRILNSRGVLKKLELTNIPMIVDGKITGVHGIAKDITQQSEYEERLQIFNRSVEASTNGVVISDARRPGFPIIYINPAFSDISGYQPEEMIGRNCRILQGADTDPNTVREISAALREQSEIRCVIRNYRKDGKPFWNELIISPVRDVNHEVSHFVGLQNDISERVEREAELAYNAEHDVLTGLPNRTALERFLQRSVANNSARVYVLFIDLDGFKPVNDSLGHECGDHILVQTAKRLSSVMPKHDLLARFGGDEFVAVIQSVQTDEGVIPIARKILETFDAPFAYDDAEVSLSAAIGIASSEIAVKNPNELIQHADVAMYEAKRRGSGTYQWFSPDLDLDTQQQITLRAQLQEAIQKAQFEVFYQPIVSRSGGIVGVEALVRWAHPERGYISPADFIPLAERTGQIVAIGNWVLEQACKDLATLRESGVAQVSVNFSPMQFYRDDFIETVAGLIKKYAIKPNQLVAEITENVLLRDSAGALRMMAELRELGLEIALDDFGTGFASLSYLNVIPAQKLKIDRCFVQDIDSNSRNAAITRGMLTMAAELGIEVVGEGVETEAERDYLTRYACDFMQGYLFCKPLPLSDLLTWLDHK</sequence>
<protein>
    <submittedName>
        <fullName evidence="6">PAS domain S-box-containing protein/diguanylate cyclase (GGDEF) domain-containing protein</fullName>
    </submittedName>
</protein>
<dbReference type="PANTHER" id="PTHR44757:SF2">
    <property type="entry name" value="BIOFILM ARCHITECTURE MAINTENANCE PROTEIN MBAA"/>
    <property type="match status" value="1"/>
</dbReference>
<dbReference type="PANTHER" id="PTHR44757">
    <property type="entry name" value="DIGUANYLATE CYCLASE DGCP"/>
    <property type="match status" value="1"/>
</dbReference>
<feature type="domain" description="GGDEF" evidence="5">
    <location>
        <begin position="488"/>
        <end position="621"/>
    </location>
</feature>
<dbReference type="InterPro" id="IPR001610">
    <property type="entry name" value="PAC"/>
</dbReference>
<dbReference type="InterPro" id="IPR013656">
    <property type="entry name" value="PAS_4"/>
</dbReference>
<accession>A0A1I6H6E1</accession>
<evidence type="ECO:0000259" key="5">
    <source>
        <dbReference type="PROSITE" id="PS50887"/>
    </source>
</evidence>
<keyword evidence="7" id="KW-1185">Reference proteome</keyword>
<evidence type="ECO:0000256" key="1">
    <source>
        <dbReference type="SAM" id="Phobius"/>
    </source>
</evidence>
<keyword evidence="1" id="KW-1133">Transmembrane helix</keyword>
<feature type="transmembrane region" description="Helical" evidence="1">
    <location>
        <begin position="6"/>
        <end position="27"/>
    </location>
</feature>
<feature type="domain" description="PAC" evidence="3">
    <location>
        <begin position="283"/>
        <end position="334"/>
    </location>
</feature>
<dbReference type="InterPro" id="IPR043128">
    <property type="entry name" value="Rev_trsase/Diguanyl_cyclase"/>
</dbReference>
<dbReference type="InterPro" id="IPR000014">
    <property type="entry name" value="PAS"/>
</dbReference>
<dbReference type="InterPro" id="IPR000700">
    <property type="entry name" value="PAS-assoc_C"/>
</dbReference>
<dbReference type="Gene3D" id="3.30.450.20">
    <property type="entry name" value="PAS domain"/>
    <property type="match status" value="2"/>
</dbReference>
<dbReference type="InterPro" id="IPR052155">
    <property type="entry name" value="Biofilm_reg_signaling"/>
</dbReference>
<dbReference type="PROSITE" id="PS50887">
    <property type="entry name" value="GGDEF"/>
    <property type="match status" value="1"/>
</dbReference>
<feature type="domain" description="PAC" evidence="3">
    <location>
        <begin position="403"/>
        <end position="459"/>
    </location>
</feature>
<dbReference type="SUPFAM" id="SSF55073">
    <property type="entry name" value="Nucleotide cyclase"/>
    <property type="match status" value="1"/>
</dbReference>
<dbReference type="Pfam" id="PF00563">
    <property type="entry name" value="EAL"/>
    <property type="match status" value="1"/>
</dbReference>
<dbReference type="CDD" id="cd00130">
    <property type="entry name" value="PAS"/>
    <property type="match status" value="2"/>
</dbReference>
<reference evidence="7" key="1">
    <citation type="submission" date="2016-10" db="EMBL/GenBank/DDBJ databases">
        <authorList>
            <person name="Varghese N."/>
            <person name="Submissions S."/>
        </authorList>
    </citation>
    <scope>NUCLEOTIDE SEQUENCE [LARGE SCALE GENOMIC DNA]</scope>
    <source>
        <strain evidence="7">CGMCC 1.7285</strain>
    </source>
</reference>
<dbReference type="InterPro" id="IPR035965">
    <property type="entry name" value="PAS-like_dom_sf"/>
</dbReference>
<dbReference type="NCBIfam" id="TIGR00229">
    <property type="entry name" value="sensory_box"/>
    <property type="match status" value="2"/>
</dbReference>
<dbReference type="Proteomes" id="UP000199424">
    <property type="component" value="Unassembled WGS sequence"/>
</dbReference>
<gene>
    <name evidence="6" type="ORF">SAMN04488070_1517</name>
</gene>
<dbReference type="PROSITE" id="PS50112">
    <property type="entry name" value="PAS"/>
    <property type="match status" value="2"/>
</dbReference>
<dbReference type="SUPFAM" id="SSF55781">
    <property type="entry name" value="GAF domain-like"/>
    <property type="match status" value="1"/>
</dbReference>
<dbReference type="Gene3D" id="3.30.70.270">
    <property type="match status" value="1"/>
</dbReference>
<dbReference type="Gene3D" id="3.30.450.40">
    <property type="match status" value="1"/>
</dbReference>
<dbReference type="InterPro" id="IPR012226">
    <property type="entry name" value="Diguanyl_cyclase/Pdiesterase"/>
</dbReference>
<feature type="domain" description="PAS" evidence="2">
    <location>
        <begin position="211"/>
        <end position="281"/>
    </location>
</feature>
<feature type="domain" description="EAL" evidence="4">
    <location>
        <begin position="630"/>
        <end position="880"/>
    </location>
</feature>
<dbReference type="EMBL" id="FOYU01000002">
    <property type="protein sequence ID" value="SFR49972.1"/>
    <property type="molecule type" value="Genomic_DNA"/>
</dbReference>
<dbReference type="SUPFAM" id="SSF141868">
    <property type="entry name" value="EAL domain-like"/>
    <property type="match status" value="1"/>
</dbReference>
<evidence type="ECO:0000313" key="6">
    <source>
        <dbReference type="EMBL" id="SFR49972.1"/>
    </source>
</evidence>
<dbReference type="Gene3D" id="3.20.20.450">
    <property type="entry name" value="EAL domain"/>
    <property type="match status" value="1"/>
</dbReference>
<evidence type="ECO:0000259" key="2">
    <source>
        <dbReference type="PROSITE" id="PS50112"/>
    </source>
</evidence>
<organism evidence="6 7">
    <name type="scientific">Pseudidiomarina maritima</name>
    <dbReference type="NCBI Taxonomy" id="519453"/>
    <lineage>
        <taxon>Bacteria</taxon>
        <taxon>Pseudomonadati</taxon>
        <taxon>Pseudomonadota</taxon>
        <taxon>Gammaproteobacteria</taxon>
        <taxon>Alteromonadales</taxon>
        <taxon>Idiomarinaceae</taxon>
        <taxon>Pseudidiomarina</taxon>
    </lineage>
</organism>
<feature type="domain" description="PAS" evidence="2">
    <location>
        <begin position="331"/>
        <end position="380"/>
    </location>
</feature>
<name>A0A1I6H6E1_9GAMM</name>
<dbReference type="InterPro" id="IPR029016">
    <property type="entry name" value="GAF-like_dom_sf"/>
</dbReference>
<dbReference type="InterPro" id="IPR000160">
    <property type="entry name" value="GGDEF_dom"/>
</dbReference>
<dbReference type="Pfam" id="PF13426">
    <property type="entry name" value="PAS_9"/>
    <property type="match status" value="1"/>
</dbReference>
<dbReference type="SMART" id="SM00086">
    <property type="entry name" value="PAC"/>
    <property type="match status" value="2"/>
</dbReference>
<dbReference type="SMART" id="SM00267">
    <property type="entry name" value="GGDEF"/>
    <property type="match status" value="1"/>
</dbReference>
<dbReference type="AlphaFoldDB" id="A0A1I6H6E1"/>
<dbReference type="CDD" id="cd01948">
    <property type="entry name" value="EAL"/>
    <property type="match status" value="1"/>
</dbReference>
<dbReference type="NCBIfam" id="TIGR00254">
    <property type="entry name" value="GGDEF"/>
    <property type="match status" value="1"/>
</dbReference>
<dbReference type="InterPro" id="IPR029787">
    <property type="entry name" value="Nucleotide_cyclase"/>
</dbReference>
<dbReference type="RefSeq" id="WP_218151675.1">
    <property type="nucleotide sequence ID" value="NZ_FOYU01000002.1"/>
</dbReference>
<dbReference type="SMART" id="SM00065">
    <property type="entry name" value="GAF"/>
    <property type="match status" value="1"/>
</dbReference>
<dbReference type="Pfam" id="PF00990">
    <property type="entry name" value="GGDEF"/>
    <property type="match status" value="1"/>
</dbReference>
<proteinExistence type="predicted"/>
<dbReference type="Pfam" id="PF01590">
    <property type="entry name" value="GAF"/>
    <property type="match status" value="1"/>
</dbReference>
<dbReference type="PROSITE" id="PS50883">
    <property type="entry name" value="EAL"/>
    <property type="match status" value="1"/>
</dbReference>
<keyword evidence="1" id="KW-0472">Membrane</keyword>
<evidence type="ECO:0000313" key="7">
    <source>
        <dbReference type="Proteomes" id="UP000199424"/>
    </source>
</evidence>
<dbReference type="PROSITE" id="PS50113">
    <property type="entry name" value="PAC"/>
    <property type="match status" value="2"/>
</dbReference>
<dbReference type="SMART" id="SM00091">
    <property type="entry name" value="PAS"/>
    <property type="match status" value="2"/>
</dbReference>
<keyword evidence="1" id="KW-0812">Transmembrane</keyword>
<dbReference type="SMART" id="SM00052">
    <property type="entry name" value="EAL"/>
    <property type="match status" value="1"/>
</dbReference>
<evidence type="ECO:0000259" key="4">
    <source>
        <dbReference type="PROSITE" id="PS50883"/>
    </source>
</evidence>
<dbReference type="InterPro" id="IPR001633">
    <property type="entry name" value="EAL_dom"/>
</dbReference>
<dbReference type="Pfam" id="PF08448">
    <property type="entry name" value="PAS_4"/>
    <property type="match status" value="1"/>
</dbReference>
<dbReference type="InterPro" id="IPR003018">
    <property type="entry name" value="GAF"/>
</dbReference>
<evidence type="ECO:0000259" key="3">
    <source>
        <dbReference type="PROSITE" id="PS50113"/>
    </source>
</evidence>
<dbReference type="PIRSF" id="PIRSF005925">
    <property type="entry name" value="Dos"/>
    <property type="match status" value="1"/>
</dbReference>
<dbReference type="InterPro" id="IPR035919">
    <property type="entry name" value="EAL_sf"/>
</dbReference>
<dbReference type="SUPFAM" id="SSF55785">
    <property type="entry name" value="PYP-like sensor domain (PAS domain)"/>
    <property type="match status" value="2"/>
</dbReference>